<dbReference type="InterPro" id="IPR013783">
    <property type="entry name" value="Ig-like_fold"/>
</dbReference>
<keyword evidence="2" id="KW-0472">Membrane</keyword>
<feature type="compositionally biased region" description="Basic and acidic residues" evidence="1">
    <location>
        <begin position="181"/>
        <end position="191"/>
    </location>
</feature>
<evidence type="ECO:0000256" key="1">
    <source>
        <dbReference type="SAM" id="MobiDB-lite"/>
    </source>
</evidence>
<gene>
    <name evidence="4" type="ORF">XELAEV_18040626mg</name>
</gene>
<reference evidence="5" key="1">
    <citation type="journal article" date="2016" name="Nature">
        <title>Genome evolution in the allotetraploid frog Xenopus laevis.</title>
        <authorList>
            <person name="Session A.M."/>
            <person name="Uno Y."/>
            <person name="Kwon T."/>
            <person name="Chapman J.A."/>
            <person name="Toyoda A."/>
            <person name="Takahashi S."/>
            <person name="Fukui A."/>
            <person name="Hikosaka A."/>
            <person name="Suzuki A."/>
            <person name="Kondo M."/>
            <person name="van Heeringen S.J."/>
            <person name="Quigley I."/>
            <person name="Heinz S."/>
            <person name="Ogino H."/>
            <person name="Ochi H."/>
            <person name="Hellsten U."/>
            <person name="Lyons J.B."/>
            <person name="Simakov O."/>
            <person name="Putnam N."/>
            <person name="Stites J."/>
            <person name="Kuroki Y."/>
            <person name="Tanaka T."/>
            <person name="Michiue T."/>
            <person name="Watanabe M."/>
            <person name="Bogdanovic O."/>
            <person name="Lister R."/>
            <person name="Georgiou G."/>
            <person name="Paranjpe S.S."/>
            <person name="van Kruijsbergen I."/>
            <person name="Shu S."/>
            <person name="Carlson J."/>
            <person name="Kinoshita T."/>
            <person name="Ohta Y."/>
            <person name="Mawaribuchi S."/>
            <person name="Jenkins J."/>
            <person name="Grimwood J."/>
            <person name="Schmutz J."/>
            <person name="Mitros T."/>
            <person name="Mozaffari S.V."/>
            <person name="Suzuki Y."/>
            <person name="Haramoto Y."/>
            <person name="Yamamoto T.S."/>
            <person name="Takagi C."/>
            <person name="Heald R."/>
            <person name="Miller K."/>
            <person name="Haudenschild C."/>
            <person name="Kitzman J."/>
            <person name="Nakayama T."/>
            <person name="Izutsu Y."/>
            <person name="Robert J."/>
            <person name="Fortriede J."/>
            <person name="Burns K."/>
            <person name="Lotay V."/>
            <person name="Karimi K."/>
            <person name="Yasuoka Y."/>
            <person name="Dichmann D.S."/>
            <person name="Flajnik M.F."/>
            <person name="Houston D.W."/>
            <person name="Shendure J."/>
            <person name="DuPasquier L."/>
            <person name="Vize P.D."/>
            <person name="Zorn A.M."/>
            <person name="Ito M."/>
            <person name="Marcotte E.M."/>
            <person name="Wallingford J.B."/>
            <person name="Ito Y."/>
            <person name="Asashima M."/>
            <person name="Ueno N."/>
            <person name="Matsuda Y."/>
            <person name="Veenstra G.J."/>
            <person name="Fujiyama A."/>
            <person name="Harland R.M."/>
            <person name="Taira M."/>
            <person name="Rokhsar D.S."/>
        </authorList>
    </citation>
    <scope>NUCLEOTIDE SEQUENCE [LARGE SCALE GENOMIC DNA]</scope>
    <source>
        <strain evidence="5">J</strain>
    </source>
</reference>
<name>A0A974CA03_XENLA</name>
<dbReference type="AlphaFoldDB" id="A0A974CA03"/>
<dbReference type="PROSITE" id="PS50835">
    <property type="entry name" value="IG_LIKE"/>
    <property type="match status" value="1"/>
</dbReference>
<dbReference type="InterPro" id="IPR007110">
    <property type="entry name" value="Ig-like_dom"/>
</dbReference>
<accession>A0A974CA03</accession>
<organism evidence="4 5">
    <name type="scientific">Xenopus laevis</name>
    <name type="common">African clawed frog</name>
    <dbReference type="NCBI Taxonomy" id="8355"/>
    <lineage>
        <taxon>Eukaryota</taxon>
        <taxon>Metazoa</taxon>
        <taxon>Chordata</taxon>
        <taxon>Craniata</taxon>
        <taxon>Vertebrata</taxon>
        <taxon>Euteleostomi</taxon>
        <taxon>Amphibia</taxon>
        <taxon>Batrachia</taxon>
        <taxon>Anura</taxon>
        <taxon>Pipoidea</taxon>
        <taxon>Pipidae</taxon>
        <taxon>Xenopodinae</taxon>
        <taxon>Xenopus</taxon>
        <taxon>Xenopus</taxon>
    </lineage>
</organism>
<dbReference type="Gene3D" id="2.60.40.10">
    <property type="entry name" value="Immunoglobulins"/>
    <property type="match status" value="1"/>
</dbReference>
<evidence type="ECO:0000313" key="4">
    <source>
        <dbReference type="EMBL" id="OCT69311.1"/>
    </source>
</evidence>
<keyword evidence="2" id="KW-0812">Transmembrane</keyword>
<protein>
    <recommendedName>
        <fullName evidence="3">Ig-like domain-containing protein</fullName>
    </recommendedName>
</protein>
<evidence type="ECO:0000256" key="2">
    <source>
        <dbReference type="SAM" id="Phobius"/>
    </source>
</evidence>
<evidence type="ECO:0000259" key="3">
    <source>
        <dbReference type="PROSITE" id="PS50835"/>
    </source>
</evidence>
<evidence type="ECO:0000313" key="5">
    <source>
        <dbReference type="Proteomes" id="UP000694892"/>
    </source>
</evidence>
<dbReference type="Proteomes" id="UP000694892">
    <property type="component" value="Chromosome 8L"/>
</dbReference>
<proteinExistence type="predicted"/>
<feature type="region of interest" description="Disordered" evidence="1">
    <location>
        <begin position="126"/>
        <end position="191"/>
    </location>
</feature>
<sequence>MENCSLTLSCNVTGPETRSFWENREASDGIKGNITLHVIYTNASSKYTCTAQNQISRVSRSVIPWTLCREVSESNETRPETQYIRATLVVFVPCFIIISAIISVYVWARHRHQLDADTAREEAITYAEPLPPQSPEAVGKTRSRQNDTEATERTQSRRKDPKPPKGPEAPRRTQGRRKHPKPLEGSERTRS</sequence>
<dbReference type="EMBL" id="CM004480">
    <property type="protein sequence ID" value="OCT69311.1"/>
    <property type="molecule type" value="Genomic_DNA"/>
</dbReference>
<keyword evidence="2" id="KW-1133">Transmembrane helix</keyword>
<feature type="domain" description="Ig-like" evidence="3">
    <location>
        <begin position="1"/>
        <end position="63"/>
    </location>
</feature>
<feature type="transmembrane region" description="Helical" evidence="2">
    <location>
        <begin position="83"/>
        <end position="108"/>
    </location>
</feature>
<feature type="compositionally biased region" description="Basic and acidic residues" evidence="1">
    <location>
        <begin position="144"/>
        <end position="171"/>
    </location>
</feature>